<dbReference type="Proteomes" id="UP001169027">
    <property type="component" value="Unassembled WGS sequence"/>
</dbReference>
<sequence length="122" mass="13074">MTLDYLDFDYSEDTEGVGVFDAMASTGPQQVAAVEAEVVQVLDWAHAGFGAPRGPVGDGGDWDYDLQGMQESSQPQSMVFDPVERRLRVQPGAAGVVRHTVSLSISGTEAFCAAFREAFELG</sequence>
<evidence type="ECO:0000313" key="2">
    <source>
        <dbReference type="Proteomes" id="UP001169027"/>
    </source>
</evidence>
<proteinExistence type="predicted"/>
<keyword evidence="2" id="KW-1185">Reference proteome</keyword>
<reference evidence="1" key="1">
    <citation type="submission" date="2023-06" db="EMBL/GenBank/DDBJ databases">
        <authorList>
            <person name="Jiang Y."/>
            <person name="Liu Q."/>
        </authorList>
    </citation>
    <scope>NUCLEOTIDE SEQUENCE</scope>
    <source>
        <strain evidence="1">CGMCC 1.12090</strain>
    </source>
</reference>
<organism evidence="1 2">
    <name type="scientific">Variovorax ginsengisoli</name>
    <dbReference type="NCBI Taxonomy" id="363844"/>
    <lineage>
        <taxon>Bacteria</taxon>
        <taxon>Pseudomonadati</taxon>
        <taxon>Pseudomonadota</taxon>
        <taxon>Betaproteobacteria</taxon>
        <taxon>Burkholderiales</taxon>
        <taxon>Comamonadaceae</taxon>
        <taxon>Variovorax</taxon>
    </lineage>
</organism>
<accession>A0ABT8RXW0</accession>
<evidence type="ECO:0000313" key="1">
    <source>
        <dbReference type="EMBL" id="MDO1531505.1"/>
    </source>
</evidence>
<name>A0ABT8RXW0_9BURK</name>
<dbReference type="RefSeq" id="WP_301804402.1">
    <property type="nucleotide sequence ID" value="NZ_JAUJZH010000002.1"/>
</dbReference>
<gene>
    <name evidence="1" type="ORF">Q2T77_04315</name>
</gene>
<protein>
    <submittedName>
        <fullName evidence="1">Uncharacterized protein</fullName>
    </submittedName>
</protein>
<comment type="caution">
    <text evidence="1">The sequence shown here is derived from an EMBL/GenBank/DDBJ whole genome shotgun (WGS) entry which is preliminary data.</text>
</comment>
<dbReference type="EMBL" id="JAUKVY010000002">
    <property type="protein sequence ID" value="MDO1531505.1"/>
    <property type="molecule type" value="Genomic_DNA"/>
</dbReference>